<dbReference type="InterPro" id="IPR000719">
    <property type="entry name" value="Prot_kinase_dom"/>
</dbReference>
<dbReference type="SUPFAM" id="SSF56112">
    <property type="entry name" value="Protein kinase-like (PK-like)"/>
    <property type="match status" value="1"/>
</dbReference>
<dbReference type="Proteomes" id="UP001630127">
    <property type="component" value="Unassembled WGS sequence"/>
</dbReference>
<dbReference type="EMBL" id="JBJUIK010000007">
    <property type="protein sequence ID" value="KAL3521922.1"/>
    <property type="molecule type" value="Genomic_DNA"/>
</dbReference>
<dbReference type="GO" id="GO:0005886">
    <property type="term" value="C:plasma membrane"/>
    <property type="evidence" value="ECO:0007669"/>
    <property type="project" value="UniProtKB-SubCell"/>
</dbReference>
<dbReference type="InterPro" id="IPR050823">
    <property type="entry name" value="Plant_Ser_Thr_Prot_Kinase"/>
</dbReference>
<proteinExistence type="predicted"/>
<reference evidence="4 5" key="1">
    <citation type="submission" date="2024-11" db="EMBL/GenBank/DDBJ databases">
        <title>A near-complete genome assembly of Cinchona calisaya.</title>
        <authorList>
            <person name="Lian D.C."/>
            <person name="Zhao X.W."/>
            <person name="Wei L."/>
        </authorList>
    </citation>
    <scope>NUCLEOTIDE SEQUENCE [LARGE SCALE GENOMIC DNA]</scope>
    <source>
        <tissue evidence="4">Nenye</tissue>
    </source>
</reference>
<evidence type="ECO:0000313" key="5">
    <source>
        <dbReference type="Proteomes" id="UP001630127"/>
    </source>
</evidence>
<comment type="caution">
    <text evidence="4">The sequence shown here is derived from an EMBL/GenBank/DDBJ whole genome shotgun (WGS) entry which is preliminary data.</text>
</comment>
<accession>A0ABD2ZR73</accession>
<dbReference type="AlphaFoldDB" id="A0ABD2ZR73"/>
<dbReference type="PANTHER" id="PTHR45621">
    <property type="entry name" value="OS01G0588500 PROTEIN-RELATED"/>
    <property type="match status" value="1"/>
</dbReference>
<protein>
    <recommendedName>
        <fullName evidence="3">Protein kinase domain-containing protein</fullName>
    </recommendedName>
</protein>
<dbReference type="Pfam" id="PF07714">
    <property type="entry name" value="PK_Tyr_Ser-Thr"/>
    <property type="match status" value="1"/>
</dbReference>
<evidence type="ECO:0000313" key="4">
    <source>
        <dbReference type="EMBL" id="KAL3521922.1"/>
    </source>
</evidence>
<comment type="subcellular location">
    <subcellularLocation>
        <location evidence="1">Cell membrane</location>
    </subcellularLocation>
</comment>
<dbReference type="Gene3D" id="1.10.510.10">
    <property type="entry name" value="Transferase(Phosphotransferase) domain 1"/>
    <property type="match status" value="1"/>
</dbReference>
<dbReference type="InterPro" id="IPR001245">
    <property type="entry name" value="Ser-Thr/Tyr_kinase_cat_dom"/>
</dbReference>
<evidence type="ECO:0000259" key="3">
    <source>
        <dbReference type="PROSITE" id="PS50011"/>
    </source>
</evidence>
<dbReference type="Gene3D" id="3.30.200.20">
    <property type="entry name" value="Phosphorylase Kinase, domain 1"/>
    <property type="match status" value="1"/>
</dbReference>
<organism evidence="4 5">
    <name type="scientific">Cinchona calisaya</name>
    <dbReference type="NCBI Taxonomy" id="153742"/>
    <lineage>
        <taxon>Eukaryota</taxon>
        <taxon>Viridiplantae</taxon>
        <taxon>Streptophyta</taxon>
        <taxon>Embryophyta</taxon>
        <taxon>Tracheophyta</taxon>
        <taxon>Spermatophyta</taxon>
        <taxon>Magnoliopsida</taxon>
        <taxon>eudicotyledons</taxon>
        <taxon>Gunneridae</taxon>
        <taxon>Pentapetalae</taxon>
        <taxon>asterids</taxon>
        <taxon>lamiids</taxon>
        <taxon>Gentianales</taxon>
        <taxon>Rubiaceae</taxon>
        <taxon>Cinchonoideae</taxon>
        <taxon>Cinchoneae</taxon>
        <taxon>Cinchona</taxon>
    </lineage>
</organism>
<keyword evidence="5" id="KW-1185">Reference proteome</keyword>
<gene>
    <name evidence="4" type="ORF">ACH5RR_014756</name>
</gene>
<evidence type="ECO:0000256" key="2">
    <source>
        <dbReference type="ARBA" id="ARBA00022475"/>
    </source>
</evidence>
<feature type="domain" description="Protein kinase" evidence="3">
    <location>
        <begin position="87"/>
        <end position="358"/>
    </location>
</feature>
<keyword evidence="2" id="KW-0472">Membrane</keyword>
<evidence type="ECO:0000256" key="1">
    <source>
        <dbReference type="ARBA" id="ARBA00004236"/>
    </source>
</evidence>
<dbReference type="PROSITE" id="PS50011">
    <property type="entry name" value="PROTEIN_KINASE_DOM"/>
    <property type="match status" value="1"/>
</dbReference>
<dbReference type="InterPro" id="IPR011009">
    <property type="entry name" value="Kinase-like_dom_sf"/>
</dbReference>
<name>A0ABD2ZR73_9GENT</name>
<keyword evidence="2" id="KW-1003">Cell membrane</keyword>
<sequence length="372" mass="43319">MEDVNSSEEIMKRLRRIDFQDIYYSDEDYFVKSPMNHHHLAMNVGLLDMHRRSASEWFRGRDPIERRDLGDVKYYEPSKLEEITEGFSNKNFLSRTLFGRLFRGKIHQGSESRDVLVKTWDFYFPVKGMYEDHPARLVDEIEFVSEESKGTENLVKIVGYCFEKKLALVYNLKPKGLLRDELCSLTFSWESRIELAFKLARILRSLHDKSIILGAIDASHILIDEEYNMSLFEFGVLAKLEKGNYNTFSKDLIGIYLRHCHDCMFSGLWYMKSDVYAFGVLLMELIRGCEFDKSRHHDIISKIWSDFQQQEVSLVNADLNQDADTCGLVTRLAVSCIAPNPDDRPDMGFVADNLKPFLKLNQLEAKRQKTEA</sequence>